<dbReference type="Gene3D" id="3.40.630.190">
    <property type="entry name" value="LCP protein"/>
    <property type="match status" value="1"/>
</dbReference>
<keyword evidence="4" id="KW-1185">Reference proteome</keyword>
<name>A0ABS5YNS8_9ACTN</name>
<reference evidence="3 4" key="1">
    <citation type="submission" date="2021-06" db="EMBL/GenBank/DDBJ databases">
        <title>Actinoplanes lichenicola sp. nov., and Actinoplanes ovalisporus sp. nov., isolated from lichen in Thailand.</title>
        <authorList>
            <person name="Saeng-In P."/>
            <person name="Kanchanasin P."/>
            <person name="Yuki M."/>
            <person name="Kudo T."/>
            <person name="Ohkuma M."/>
            <person name="Phongsopitanun W."/>
            <person name="Tanasupawat S."/>
        </authorList>
    </citation>
    <scope>NUCLEOTIDE SEQUENCE [LARGE SCALE GENOMIC DNA]</scope>
    <source>
        <strain evidence="3 4">NBRC 110975</strain>
    </source>
</reference>
<gene>
    <name evidence="3" type="ORF">KOI35_16525</name>
</gene>
<dbReference type="PANTHER" id="PTHR33392:SF6">
    <property type="entry name" value="POLYISOPRENYL-TEICHOIC ACID--PEPTIDOGLYCAN TEICHOIC ACID TRANSFERASE TAGU"/>
    <property type="match status" value="1"/>
</dbReference>
<sequence length="378" mass="39649">MSDVRKPRWARWCLGVGVALALVSGGSIIALRATVHAAADAIPQADLLGSAAPTATHASVSGAKNVLLVGIDRRATAKPGDPTRSDSIILLHISADHQHAYLISLPRDSYVSIPAYDNGAQSYRGGKNKINAAFAYGSRGLTGTAALTHGFQLLSLTVEKLTGITPDAGAVVDFEGFQQIVTELGQVCMYVDEDTTSIHVGHRADGSSAAPYALNSDGTVNHKIKGVTANFYAQGNHCFTPADALDFVRQRDLLANHDADYGRQRHQQQFLKAVLEQTVSKGLDSPTKLPGLLTAVGKAVTVDGGGVSLEDWVFAMRNLDPSKLVTLKTNAGQFNSATVPGAGSVQILSADSLALFQAAKNDRVGAFAAAHPSWVAGT</sequence>
<evidence type="ECO:0000313" key="3">
    <source>
        <dbReference type="EMBL" id="MBU2665109.1"/>
    </source>
</evidence>
<organism evidence="3 4">
    <name type="scientific">Paractinoplanes bogorensis</name>
    <dbReference type="NCBI Taxonomy" id="1610840"/>
    <lineage>
        <taxon>Bacteria</taxon>
        <taxon>Bacillati</taxon>
        <taxon>Actinomycetota</taxon>
        <taxon>Actinomycetes</taxon>
        <taxon>Micromonosporales</taxon>
        <taxon>Micromonosporaceae</taxon>
        <taxon>Paractinoplanes</taxon>
    </lineage>
</organism>
<protein>
    <submittedName>
        <fullName evidence="3">LCP family protein</fullName>
    </submittedName>
</protein>
<dbReference type="Proteomes" id="UP001519654">
    <property type="component" value="Unassembled WGS sequence"/>
</dbReference>
<comment type="caution">
    <text evidence="3">The sequence shown here is derived from an EMBL/GenBank/DDBJ whole genome shotgun (WGS) entry which is preliminary data.</text>
</comment>
<evidence type="ECO:0000256" key="1">
    <source>
        <dbReference type="ARBA" id="ARBA00006068"/>
    </source>
</evidence>
<dbReference type="Pfam" id="PF03816">
    <property type="entry name" value="LytR_cpsA_psr"/>
    <property type="match status" value="1"/>
</dbReference>
<dbReference type="EMBL" id="JAHKKG010000005">
    <property type="protein sequence ID" value="MBU2665109.1"/>
    <property type="molecule type" value="Genomic_DNA"/>
</dbReference>
<dbReference type="NCBIfam" id="TIGR00350">
    <property type="entry name" value="lytR_cpsA_psr"/>
    <property type="match status" value="1"/>
</dbReference>
<feature type="domain" description="Cell envelope-related transcriptional attenuator" evidence="2">
    <location>
        <begin position="84"/>
        <end position="278"/>
    </location>
</feature>
<dbReference type="PANTHER" id="PTHR33392">
    <property type="entry name" value="POLYISOPRENYL-TEICHOIC ACID--PEPTIDOGLYCAN TEICHOIC ACID TRANSFERASE TAGU"/>
    <property type="match status" value="1"/>
</dbReference>
<accession>A0ABS5YNS8</accession>
<evidence type="ECO:0000313" key="4">
    <source>
        <dbReference type="Proteomes" id="UP001519654"/>
    </source>
</evidence>
<comment type="similarity">
    <text evidence="1">Belongs to the LytR/CpsA/Psr (LCP) family.</text>
</comment>
<proteinExistence type="inferred from homology"/>
<evidence type="ECO:0000259" key="2">
    <source>
        <dbReference type="Pfam" id="PF03816"/>
    </source>
</evidence>
<dbReference type="InterPro" id="IPR004474">
    <property type="entry name" value="LytR_CpsA_psr"/>
</dbReference>
<dbReference type="InterPro" id="IPR050922">
    <property type="entry name" value="LytR/CpsA/Psr_CW_biosynth"/>
</dbReference>